<sequence>MTLLDRDSRVSILRSSGVDRTYSSGLGRQESREKTEPKWNPGSDWTSERQGKPRGPGKERGEANGTSVSQATLRNERDRW</sequence>
<name>A0AAD1RE72_PELCU</name>
<evidence type="ECO:0000313" key="3">
    <source>
        <dbReference type="Proteomes" id="UP001295444"/>
    </source>
</evidence>
<gene>
    <name evidence="2" type="ORF">PECUL_23A061366</name>
</gene>
<dbReference type="AlphaFoldDB" id="A0AAD1RE72"/>
<organism evidence="2 3">
    <name type="scientific">Pelobates cultripes</name>
    <name type="common">Western spadefoot toad</name>
    <dbReference type="NCBI Taxonomy" id="61616"/>
    <lineage>
        <taxon>Eukaryota</taxon>
        <taxon>Metazoa</taxon>
        <taxon>Chordata</taxon>
        <taxon>Craniata</taxon>
        <taxon>Vertebrata</taxon>
        <taxon>Euteleostomi</taxon>
        <taxon>Amphibia</taxon>
        <taxon>Batrachia</taxon>
        <taxon>Anura</taxon>
        <taxon>Pelobatoidea</taxon>
        <taxon>Pelobatidae</taxon>
        <taxon>Pelobates</taxon>
    </lineage>
</organism>
<keyword evidence="3" id="KW-1185">Reference proteome</keyword>
<protein>
    <submittedName>
        <fullName evidence="2">Uncharacterized protein</fullName>
    </submittedName>
</protein>
<feature type="region of interest" description="Disordered" evidence="1">
    <location>
        <begin position="14"/>
        <end position="80"/>
    </location>
</feature>
<reference evidence="2" key="1">
    <citation type="submission" date="2022-03" db="EMBL/GenBank/DDBJ databases">
        <authorList>
            <person name="Alioto T."/>
            <person name="Alioto T."/>
            <person name="Gomez Garrido J."/>
        </authorList>
    </citation>
    <scope>NUCLEOTIDE SEQUENCE</scope>
</reference>
<accession>A0AAD1RE72</accession>
<evidence type="ECO:0000313" key="2">
    <source>
        <dbReference type="EMBL" id="CAH2250617.1"/>
    </source>
</evidence>
<evidence type="ECO:0000256" key="1">
    <source>
        <dbReference type="SAM" id="MobiDB-lite"/>
    </source>
</evidence>
<dbReference type="EMBL" id="OW240913">
    <property type="protein sequence ID" value="CAH2250617.1"/>
    <property type="molecule type" value="Genomic_DNA"/>
</dbReference>
<proteinExistence type="predicted"/>
<feature type="non-terminal residue" evidence="2">
    <location>
        <position position="80"/>
    </location>
</feature>
<feature type="compositionally biased region" description="Polar residues" evidence="1">
    <location>
        <begin position="64"/>
        <end position="73"/>
    </location>
</feature>
<feature type="compositionally biased region" description="Basic and acidic residues" evidence="1">
    <location>
        <begin position="46"/>
        <end position="62"/>
    </location>
</feature>
<dbReference type="Proteomes" id="UP001295444">
    <property type="component" value="Chromosome 02"/>
</dbReference>